<sequence length="91" mass="9987">MAMDRIVIAGIDLGRFHSIDFESDMICPFSAMTALLLTRNSLCGEKPLCNAVTGDFVEFNCLSKLPIDVHTPKQQMCLSFAAFGSVNLQTQ</sequence>
<protein>
    <submittedName>
        <fullName evidence="1">Uncharacterized protein</fullName>
    </submittedName>
</protein>
<keyword evidence="2" id="KW-1185">Reference proteome</keyword>
<dbReference type="EMBL" id="JXXN02001185">
    <property type="protein sequence ID" value="THD25332.1"/>
    <property type="molecule type" value="Genomic_DNA"/>
</dbReference>
<dbReference type="Proteomes" id="UP000230066">
    <property type="component" value="Unassembled WGS sequence"/>
</dbReference>
<organism evidence="1 2">
    <name type="scientific">Fasciola hepatica</name>
    <name type="common">Liver fluke</name>
    <dbReference type="NCBI Taxonomy" id="6192"/>
    <lineage>
        <taxon>Eukaryota</taxon>
        <taxon>Metazoa</taxon>
        <taxon>Spiralia</taxon>
        <taxon>Lophotrochozoa</taxon>
        <taxon>Platyhelminthes</taxon>
        <taxon>Trematoda</taxon>
        <taxon>Digenea</taxon>
        <taxon>Plagiorchiida</taxon>
        <taxon>Echinostomata</taxon>
        <taxon>Echinostomatoidea</taxon>
        <taxon>Fasciolidae</taxon>
        <taxon>Fasciola</taxon>
    </lineage>
</organism>
<proteinExistence type="predicted"/>
<evidence type="ECO:0000313" key="2">
    <source>
        <dbReference type="Proteomes" id="UP000230066"/>
    </source>
</evidence>
<evidence type="ECO:0000313" key="1">
    <source>
        <dbReference type="EMBL" id="THD25332.1"/>
    </source>
</evidence>
<accession>A0A4E0S076</accession>
<comment type="caution">
    <text evidence="1">The sequence shown here is derived from an EMBL/GenBank/DDBJ whole genome shotgun (WGS) entry which is preliminary data.</text>
</comment>
<dbReference type="AlphaFoldDB" id="A0A4E0S076"/>
<name>A0A4E0S076_FASHE</name>
<gene>
    <name evidence="1" type="ORF">D915_003913</name>
</gene>
<reference evidence="1" key="1">
    <citation type="submission" date="2019-03" db="EMBL/GenBank/DDBJ databases">
        <title>Improved annotation for the trematode Fasciola hepatica.</title>
        <authorList>
            <person name="Choi Y.-J."/>
            <person name="Martin J."/>
            <person name="Mitreva M."/>
        </authorList>
    </citation>
    <scope>NUCLEOTIDE SEQUENCE [LARGE SCALE GENOMIC DNA]</scope>
</reference>